<accession>A0A3Q0S6T1</accession>
<reference evidence="1" key="1">
    <citation type="submission" date="2025-08" db="UniProtKB">
        <authorList>
            <consortium name="Ensembl"/>
        </authorList>
    </citation>
    <scope>IDENTIFICATION</scope>
</reference>
<dbReference type="Proteomes" id="UP000261340">
    <property type="component" value="Unplaced"/>
</dbReference>
<organism evidence="1 2">
    <name type="scientific">Amphilophus citrinellus</name>
    <name type="common">Midas cichlid</name>
    <name type="synonym">Cichlasoma citrinellum</name>
    <dbReference type="NCBI Taxonomy" id="61819"/>
    <lineage>
        <taxon>Eukaryota</taxon>
        <taxon>Metazoa</taxon>
        <taxon>Chordata</taxon>
        <taxon>Craniata</taxon>
        <taxon>Vertebrata</taxon>
        <taxon>Euteleostomi</taxon>
        <taxon>Actinopterygii</taxon>
        <taxon>Neopterygii</taxon>
        <taxon>Teleostei</taxon>
        <taxon>Neoteleostei</taxon>
        <taxon>Acanthomorphata</taxon>
        <taxon>Ovalentaria</taxon>
        <taxon>Cichlomorphae</taxon>
        <taxon>Cichliformes</taxon>
        <taxon>Cichlidae</taxon>
        <taxon>New World cichlids</taxon>
        <taxon>Cichlasomatinae</taxon>
        <taxon>Heroini</taxon>
        <taxon>Amphilophus</taxon>
    </lineage>
</organism>
<dbReference type="Ensembl" id="ENSACIT00000016535.1">
    <property type="protein sequence ID" value="ENSACIP00000016110.1"/>
    <property type="gene ID" value="ENSACIG00000012525.1"/>
</dbReference>
<sequence>MSNLEAELQQQKTTQITLAHQHWTTQYCKNNFCLEPKSEKCFQHQKGVQASTGKVYLIKCLVSDRSSVSVCLDPEGNHPARIIRAEKLPDFHSGKKKKKLQHLT</sequence>
<evidence type="ECO:0000313" key="1">
    <source>
        <dbReference type="Ensembl" id="ENSACIP00000016110.1"/>
    </source>
</evidence>
<proteinExistence type="predicted"/>
<protein>
    <submittedName>
        <fullName evidence="1">Uncharacterized protein</fullName>
    </submittedName>
</protein>
<evidence type="ECO:0000313" key="2">
    <source>
        <dbReference type="Proteomes" id="UP000261340"/>
    </source>
</evidence>
<reference evidence="1" key="2">
    <citation type="submission" date="2025-09" db="UniProtKB">
        <authorList>
            <consortium name="Ensembl"/>
        </authorList>
    </citation>
    <scope>IDENTIFICATION</scope>
</reference>
<keyword evidence="2" id="KW-1185">Reference proteome</keyword>
<dbReference type="AlphaFoldDB" id="A0A3Q0S6T1"/>
<name>A0A3Q0S6T1_AMPCI</name>